<evidence type="ECO:0000313" key="1">
    <source>
        <dbReference type="EMBL" id="BBO30991.1"/>
    </source>
</evidence>
<keyword evidence="2" id="KW-1185">Reference proteome</keyword>
<name>A0A5K7X8A6_9BACT</name>
<dbReference type="EMBL" id="AP021861">
    <property type="protein sequence ID" value="BBO30991.1"/>
    <property type="molecule type" value="Genomic_DNA"/>
</dbReference>
<reference evidence="2" key="1">
    <citation type="submission" date="2019-10" db="EMBL/GenBank/DDBJ databases">
        <title>Lacipirellula parvula gen. nov., sp. nov., representing a lineage of planctomycetes widespread in freshwater anoxic habitats, and description of the family Lacipirellulaceae.</title>
        <authorList>
            <person name="Dedysh S.N."/>
            <person name="Kulichevskaya I.S."/>
            <person name="Beletsky A.V."/>
            <person name="Rakitin A.L."/>
            <person name="Mardanov A.V."/>
            <person name="Ivanova A.A."/>
            <person name="Saltykova V.X."/>
            <person name="Rijpstra W.I.C."/>
            <person name="Sinninghe Damste J.S."/>
            <person name="Ravin N.V."/>
        </authorList>
    </citation>
    <scope>NUCLEOTIDE SEQUENCE [LARGE SCALE GENOMIC DNA]</scope>
    <source>
        <strain evidence="2">PX69</strain>
    </source>
</reference>
<dbReference type="Proteomes" id="UP000326837">
    <property type="component" value="Chromosome"/>
</dbReference>
<gene>
    <name evidence="1" type="ORF">PLANPX_0603</name>
</gene>
<organism evidence="1 2">
    <name type="scientific">Lacipirellula parvula</name>
    <dbReference type="NCBI Taxonomy" id="2650471"/>
    <lineage>
        <taxon>Bacteria</taxon>
        <taxon>Pseudomonadati</taxon>
        <taxon>Planctomycetota</taxon>
        <taxon>Planctomycetia</taxon>
        <taxon>Pirellulales</taxon>
        <taxon>Lacipirellulaceae</taxon>
        <taxon>Lacipirellula</taxon>
    </lineage>
</organism>
<sequence>MNERSSSPTLQHLDGMLSLAADRVGQPRPTPLLAPSLAIAFATGGRTVLAFVP</sequence>
<protein>
    <submittedName>
        <fullName evidence="1">Uncharacterized protein</fullName>
    </submittedName>
</protein>
<dbReference type="RefSeq" id="WP_172991817.1">
    <property type="nucleotide sequence ID" value="NZ_AP021861.1"/>
</dbReference>
<dbReference type="AlphaFoldDB" id="A0A5K7X8A6"/>
<dbReference type="KEGG" id="lpav:PLANPX_0603"/>
<evidence type="ECO:0000313" key="2">
    <source>
        <dbReference type="Proteomes" id="UP000326837"/>
    </source>
</evidence>
<accession>A0A5K7X8A6</accession>
<proteinExistence type="predicted"/>